<sequence length="373" mass="43590">MYIIERSNLNLQNWESFAKQYNLSLDKAYEFAGGYNYLRKTNEEIANLRKFSLQTNFVPNMCNGLEHRSAFQVIIRMRKMFDPGRKKLFKTSRLKWSEEEDKKLAGLVARGMNYVQASHAIGRPADSVKHRLNVLKAKGAVAETANCFTEPWSESARLCLFKFIRRSMCSVLDNIPKGSKLTLPVDLALSKDFEELSNLLNWYAISVELYRSSEDCKKQWLKEAEKLRKAVFDCNGDRIAAIKMCMPEIISLKVSQWIKIIDIMLEQNPSTVYEIDKKVLQVRFLELTTIIYRLKEEDLTGFNSHGRSESLYCRQVISVFIGDYYRNAEIILIEPHKKKKKKLLEIMRVYVKFTHEYKSIRDDSIFASFLQYL</sequence>
<evidence type="ECO:0000313" key="7">
    <source>
        <dbReference type="WBParaSite" id="DME_0000034801-mRNA-1"/>
    </source>
</evidence>
<dbReference type="GO" id="GO:0000978">
    <property type="term" value="F:RNA polymerase II cis-regulatory region sequence-specific DNA binding"/>
    <property type="evidence" value="ECO:0007669"/>
    <property type="project" value="TreeGrafter"/>
</dbReference>
<dbReference type="Proteomes" id="UP000038040">
    <property type="component" value="Unplaced"/>
</dbReference>
<name>A0A158Q2K9_DRAME</name>
<reference evidence="7" key="1">
    <citation type="submission" date="2016-04" db="UniProtKB">
        <authorList>
            <consortium name="WormBaseParasite"/>
        </authorList>
    </citation>
    <scope>IDENTIFICATION</scope>
</reference>
<dbReference type="Proteomes" id="UP000274756">
    <property type="component" value="Unassembled WGS sequence"/>
</dbReference>
<dbReference type="PANTHER" id="PTHR46380:SF2">
    <property type="entry name" value="CYCLIN-D-BINDING MYB-LIKE TRANSCRIPTION FACTOR 1"/>
    <property type="match status" value="1"/>
</dbReference>
<dbReference type="InterPro" id="IPR051651">
    <property type="entry name" value="DMTF1_DNA-bind_reg"/>
</dbReference>
<evidence type="ECO:0000313" key="4">
    <source>
        <dbReference type="EMBL" id="VDN54735.1"/>
    </source>
</evidence>
<reference evidence="4 6" key="2">
    <citation type="submission" date="2018-11" db="EMBL/GenBank/DDBJ databases">
        <authorList>
            <consortium name="Pathogen Informatics"/>
        </authorList>
    </citation>
    <scope>NUCLEOTIDE SEQUENCE [LARGE SCALE GENOMIC DNA]</scope>
</reference>
<comment type="subcellular location">
    <subcellularLocation>
        <location evidence="1">Nucleus</location>
    </subcellularLocation>
</comment>
<dbReference type="STRING" id="318479.A0A158Q2K9"/>
<protein>
    <submittedName>
        <fullName evidence="7">LAGLIDADG_2 domain-containing protein</fullName>
    </submittedName>
</protein>
<gene>
    <name evidence="4" type="ORF">DME_LOCUS4708</name>
</gene>
<keyword evidence="6" id="KW-1185">Reference proteome</keyword>
<keyword evidence="3" id="KW-0539">Nucleus</keyword>
<dbReference type="AlphaFoldDB" id="A0A158Q2K9"/>
<dbReference type="PANTHER" id="PTHR46380">
    <property type="entry name" value="CYCLIN-D-BINDING MYB-LIKE TRANSCRIPTION FACTOR 1"/>
    <property type="match status" value="1"/>
</dbReference>
<evidence type="ECO:0000256" key="3">
    <source>
        <dbReference type="ARBA" id="ARBA00023242"/>
    </source>
</evidence>
<evidence type="ECO:0000256" key="1">
    <source>
        <dbReference type="ARBA" id="ARBA00004123"/>
    </source>
</evidence>
<evidence type="ECO:0000313" key="6">
    <source>
        <dbReference type="Proteomes" id="UP000274756"/>
    </source>
</evidence>
<organism evidence="5 7">
    <name type="scientific">Dracunculus medinensis</name>
    <name type="common">Guinea worm</name>
    <dbReference type="NCBI Taxonomy" id="318479"/>
    <lineage>
        <taxon>Eukaryota</taxon>
        <taxon>Metazoa</taxon>
        <taxon>Ecdysozoa</taxon>
        <taxon>Nematoda</taxon>
        <taxon>Chromadorea</taxon>
        <taxon>Rhabditida</taxon>
        <taxon>Spirurina</taxon>
        <taxon>Dracunculoidea</taxon>
        <taxon>Dracunculidae</taxon>
        <taxon>Dracunculus</taxon>
    </lineage>
</organism>
<evidence type="ECO:0000256" key="2">
    <source>
        <dbReference type="ARBA" id="ARBA00023125"/>
    </source>
</evidence>
<accession>A0A158Q2K9</accession>
<proteinExistence type="predicted"/>
<dbReference type="GO" id="GO:0005634">
    <property type="term" value="C:nucleus"/>
    <property type="evidence" value="ECO:0007669"/>
    <property type="project" value="UniProtKB-SubCell"/>
</dbReference>
<dbReference type="EMBL" id="UYYG01001150">
    <property type="protein sequence ID" value="VDN54735.1"/>
    <property type="molecule type" value="Genomic_DNA"/>
</dbReference>
<keyword evidence="2" id="KW-0238">DNA-binding</keyword>
<evidence type="ECO:0000313" key="5">
    <source>
        <dbReference type="Proteomes" id="UP000038040"/>
    </source>
</evidence>
<dbReference type="WBParaSite" id="DME_0000034801-mRNA-1">
    <property type="protein sequence ID" value="DME_0000034801-mRNA-1"/>
    <property type="gene ID" value="DME_0000034801"/>
</dbReference>
<dbReference type="GO" id="GO:0000981">
    <property type="term" value="F:DNA-binding transcription factor activity, RNA polymerase II-specific"/>
    <property type="evidence" value="ECO:0007669"/>
    <property type="project" value="TreeGrafter"/>
</dbReference>